<evidence type="ECO:0000256" key="1">
    <source>
        <dbReference type="SAM" id="Phobius"/>
    </source>
</evidence>
<sequence length="81" mass="8713">MRSAFGRIPLFIGLALLVVALILLAYLSVDYVRLSAAASTLNRTYPNPMGTVVLAMLLCLGSGFFLGLSVRSGRREEKPLA</sequence>
<keyword evidence="1" id="KW-0472">Membrane</keyword>
<gene>
    <name evidence="2" type="ordered locus">Mesil_0961</name>
</gene>
<evidence type="ECO:0000313" key="3">
    <source>
        <dbReference type="Proteomes" id="UP000001916"/>
    </source>
</evidence>
<keyword evidence="1" id="KW-1133">Transmembrane helix</keyword>
<feature type="transmembrane region" description="Helical" evidence="1">
    <location>
        <begin position="7"/>
        <end position="29"/>
    </location>
</feature>
<dbReference type="HOGENOM" id="CLU_2569810_0_0_0"/>
<keyword evidence="3" id="KW-1185">Reference proteome</keyword>
<dbReference type="EMBL" id="CP002042">
    <property type="protein sequence ID" value="ADH62870.1"/>
    <property type="molecule type" value="Genomic_DNA"/>
</dbReference>
<proteinExistence type="predicted"/>
<dbReference type="AlphaFoldDB" id="D7BCI5"/>
<dbReference type="STRING" id="526227.Mesil_0961"/>
<name>D7BCI5_ALLS1</name>
<keyword evidence="1" id="KW-0812">Transmembrane</keyword>
<reference evidence="2 3" key="1">
    <citation type="journal article" date="2010" name="Stand. Genomic Sci.">
        <title>Complete genome sequence of Meiothermus silvanus type strain (VI-R2).</title>
        <authorList>
            <person name="Sikorski J."/>
            <person name="Tindall B.J."/>
            <person name="Lowry S."/>
            <person name="Lucas S."/>
            <person name="Nolan M."/>
            <person name="Copeland A."/>
            <person name="Glavina Del Rio T."/>
            <person name="Tice H."/>
            <person name="Cheng J.F."/>
            <person name="Han C."/>
            <person name="Pitluck S."/>
            <person name="Liolios K."/>
            <person name="Ivanova N."/>
            <person name="Mavromatis K."/>
            <person name="Mikhailova N."/>
            <person name="Pati A."/>
            <person name="Goodwin L."/>
            <person name="Chen A."/>
            <person name="Palaniappan K."/>
            <person name="Land M."/>
            <person name="Hauser L."/>
            <person name="Chang Y.J."/>
            <person name="Jeffries C.D."/>
            <person name="Rohde M."/>
            <person name="Goker M."/>
            <person name="Woyke T."/>
            <person name="Bristow J."/>
            <person name="Eisen J.A."/>
            <person name="Markowitz V."/>
            <person name="Hugenholtz P."/>
            <person name="Kyrpides N.C."/>
            <person name="Klenk H.P."/>
            <person name="Lapidus A."/>
        </authorList>
    </citation>
    <scope>NUCLEOTIDE SEQUENCE [LARGE SCALE GENOMIC DNA]</scope>
    <source>
        <strain evidence="3">ATCC 700542 / DSM 9946 / VI-R2</strain>
    </source>
</reference>
<feature type="transmembrane region" description="Helical" evidence="1">
    <location>
        <begin position="49"/>
        <end position="70"/>
    </location>
</feature>
<accession>D7BCI5</accession>
<dbReference type="RefSeq" id="WP_013157453.1">
    <property type="nucleotide sequence ID" value="NC_014212.1"/>
</dbReference>
<evidence type="ECO:0000313" key="2">
    <source>
        <dbReference type="EMBL" id="ADH62870.1"/>
    </source>
</evidence>
<dbReference type="Proteomes" id="UP000001916">
    <property type="component" value="Chromosome"/>
</dbReference>
<organism evidence="2 3">
    <name type="scientific">Allomeiothermus silvanus (strain ATCC 700542 / DSM 9946 / NBRC 106475 / NCIMB 13440 / VI-R2)</name>
    <name type="common">Thermus silvanus</name>
    <dbReference type="NCBI Taxonomy" id="526227"/>
    <lineage>
        <taxon>Bacteria</taxon>
        <taxon>Thermotogati</taxon>
        <taxon>Deinococcota</taxon>
        <taxon>Deinococci</taxon>
        <taxon>Thermales</taxon>
        <taxon>Thermaceae</taxon>
        <taxon>Allomeiothermus</taxon>
    </lineage>
</organism>
<dbReference type="KEGG" id="msv:Mesil_0961"/>
<protein>
    <submittedName>
        <fullName evidence="2">Uncharacterized protein</fullName>
    </submittedName>
</protein>